<feature type="non-terminal residue" evidence="1">
    <location>
        <position position="1"/>
    </location>
</feature>
<comment type="caution">
    <text evidence="1">The sequence shown here is derived from an EMBL/GenBank/DDBJ whole genome shotgun (WGS) entry which is preliminary data.</text>
</comment>
<keyword evidence="2" id="KW-1185">Reference proteome</keyword>
<proteinExistence type="predicted"/>
<dbReference type="InterPro" id="IPR038131">
    <property type="entry name" value="PsiB-like_sf"/>
</dbReference>
<dbReference type="InterPro" id="IPR009385">
    <property type="entry name" value="Plasmid_inh_PsiB"/>
</dbReference>
<dbReference type="EMBL" id="JBHUCJ010000188">
    <property type="protein sequence ID" value="MFD3227265.1"/>
    <property type="molecule type" value="Genomic_DNA"/>
</dbReference>
<reference evidence="1 2" key="1">
    <citation type="submission" date="2024-09" db="EMBL/GenBank/DDBJ databases">
        <title>Genomes of Rahnella.</title>
        <authorList>
            <person name="Mnguni F.C."/>
            <person name="Shin G.Y."/>
            <person name="Coutinho T."/>
        </authorList>
    </citation>
    <scope>NUCLEOTIDE SEQUENCE [LARGE SCALE GENOMIC DNA]</scope>
    <source>
        <strain evidence="1 2">20WA0057</strain>
    </source>
</reference>
<accession>A0ABW6CQ34</accession>
<dbReference type="Pfam" id="PF06290">
    <property type="entry name" value="PsiB"/>
    <property type="match status" value="1"/>
</dbReference>
<dbReference type="Proteomes" id="UP001598201">
    <property type="component" value="Unassembled WGS sequence"/>
</dbReference>
<gene>
    <name evidence="1" type="ORF">ACFPK4_27465</name>
</gene>
<name>A0ABW6CQ34_RAHSY</name>
<evidence type="ECO:0000313" key="2">
    <source>
        <dbReference type="Proteomes" id="UP001598201"/>
    </source>
</evidence>
<protein>
    <submittedName>
        <fullName evidence="1">Conjugation system SOS inhibitor PsiB family protein</fullName>
    </submittedName>
</protein>
<organism evidence="1 2">
    <name type="scientific">Rahnella sp. (strain Y9602)</name>
    <dbReference type="NCBI Taxonomy" id="2703885"/>
    <lineage>
        <taxon>Bacteria</taxon>
        <taxon>Pseudomonadati</taxon>
        <taxon>Pseudomonadota</taxon>
        <taxon>Gammaproteobacteria</taxon>
        <taxon>Enterobacterales</taxon>
        <taxon>Yersiniaceae</taxon>
        <taxon>Rahnella</taxon>
    </lineage>
</organism>
<evidence type="ECO:0000313" key="1">
    <source>
        <dbReference type="EMBL" id="MFD3227265.1"/>
    </source>
</evidence>
<dbReference type="Gene3D" id="3.40.50.11880">
    <property type="entry name" value="Plasmid SOS inhibition protein"/>
    <property type="match status" value="1"/>
</dbReference>
<dbReference type="RefSeq" id="WP_379672518.1">
    <property type="nucleotide sequence ID" value="NZ_JBHUCJ010000188.1"/>
</dbReference>
<sequence length="164" mass="17605">PPDKETPLREGAAYNTMKNRQPHFLANLLGCQPAGADMSPELRGNVRQMFTDSVLQNVDLPAAWSVDVPAPCEEGFLSTCCVLTAAPDIRLIFGHGGADAPFWSMGLLFDNDLSVAWLFVSEVIDNAAIAAIGREIERIDEYVHAGYTGAGRLAAALRFTGVAV</sequence>